<dbReference type="SUPFAM" id="SSF51735">
    <property type="entry name" value="NAD(P)-binding Rossmann-fold domains"/>
    <property type="match status" value="1"/>
</dbReference>
<evidence type="ECO:0000259" key="1">
    <source>
        <dbReference type="Pfam" id="PF01370"/>
    </source>
</evidence>
<dbReference type="EMBL" id="NMVI01000015">
    <property type="protein sequence ID" value="OYN87876.1"/>
    <property type="molecule type" value="Genomic_DNA"/>
</dbReference>
<evidence type="ECO:0000313" key="2">
    <source>
        <dbReference type="EMBL" id="OYN87876.1"/>
    </source>
</evidence>
<dbReference type="Gene3D" id="3.40.50.720">
    <property type="entry name" value="NAD(P)-binding Rossmann-like Domain"/>
    <property type="match status" value="1"/>
</dbReference>
<organism evidence="2 3">
    <name type="scientific">Parenemella sanctibonifatiensis</name>
    <dbReference type="NCBI Taxonomy" id="2016505"/>
    <lineage>
        <taxon>Bacteria</taxon>
        <taxon>Bacillati</taxon>
        <taxon>Actinomycetota</taxon>
        <taxon>Actinomycetes</taxon>
        <taxon>Propionibacteriales</taxon>
        <taxon>Propionibacteriaceae</taxon>
        <taxon>Parenemella</taxon>
    </lineage>
</organism>
<accession>A0A255E8N8</accession>
<gene>
    <name evidence="2" type="ORF">CGZ92_06345</name>
</gene>
<protein>
    <submittedName>
        <fullName evidence="2">Epimerase</fullName>
    </submittedName>
</protein>
<reference evidence="2 3" key="1">
    <citation type="submission" date="2017-07" db="EMBL/GenBank/DDBJ databases">
        <title>Draft whole genome sequences of clinical Proprionibacteriaceae strains.</title>
        <authorList>
            <person name="Bernier A.-M."/>
            <person name="Bernard K."/>
            <person name="Domingo M.-C."/>
        </authorList>
    </citation>
    <scope>NUCLEOTIDE SEQUENCE [LARGE SCALE GENOMIC DNA]</scope>
    <source>
        <strain evidence="2 3">NML 160184</strain>
    </source>
</reference>
<dbReference type="InterPro" id="IPR036291">
    <property type="entry name" value="NAD(P)-bd_dom_sf"/>
</dbReference>
<sequence>MTYPWGPAPATEAELEELLSTPRPGVGEALAAVDGDIVILGAGGKVGPTLAMMAVKALREVGSNAKVIGVSRWSDAGARERMESAGITTHAADLSDPDSYADLPDAKAMFYLTGQKFGTTGQEHLTWWSNAAIPTMAANRYRGVPSVVYSTGNVYPLVPINQGGSIESDPTGPVGQYAQSCLAREQVFSHAAHQFGTPVTIFRLNYAVELRYGVIADIATKMVAGEEIDVTMPAVNVVWQTDSNIWTLRSLELASNPPHILNATGPETIGTRRIAELLGAELDIEPTIVGEEADTALLNDSSHAHGLYGYPEVTVRQAIAWAAEWIKGGGRQLGKATKFQQREGKF</sequence>
<dbReference type="AlphaFoldDB" id="A0A255E8N8"/>
<dbReference type="InterPro" id="IPR001509">
    <property type="entry name" value="Epimerase_deHydtase"/>
</dbReference>
<dbReference type="Proteomes" id="UP000216533">
    <property type="component" value="Unassembled WGS sequence"/>
</dbReference>
<proteinExistence type="predicted"/>
<dbReference type="RefSeq" id="WP_094450541.1">
    <property type="nucleotide sequence ID" value="NZ_NMVI01000015.1"/>
</dbReference>
<dbReference type="Pfam" id="PF01370">
    <property type="entry name" value="Epimerase"/>
    <property type="match status" value="1"/>
</dbReference>
<evidence type="ECO:0000313" key="3">
    <source>
        <dbReference type="Proteomes" id="UP000216533"/>
    </source>
</evidence>
<name>A0A255E8N8_9ACTN</name>
<comment type="caution">
    <text evidence="2">The sequence shown here is derived from an EMBL/GenBank/DDBJ whole genome shotgun (WGS) entry which is preliminary data.</text>
</comment>
<feature type="domain" description="NAD-dependent epimerase/dehydratase" evidence="1">
    <location>
        <begin position="37"/>
        <end position="205"/>
    </location>
</feature>